<evidence type="ECO:0000313" key="1">
    <source>
        <dbReference type="EMBL" id="KAK5818367.1"/>
    </source>
</evidence>
<sequence>MGRWRSDPCNKDKLFLFEAKWCLENSFEEEIKRNWADISGSIPDKLERMGQQF</sequence>
<accession>A0ABR0PB12</accession>
<comment type="caution">
    <text evidence="1">The sequence shown here is derived from an EMBL/GenBank/DDBJ whole genome shotgun (WGS) entry which is preliminary data.</text>
</comment>
<gene>
    <name evidence="1" type="ORF">PVK06_023302</name>
</gene>
<name>A0ABR0PB12_GOSAR</name>
<keyword evidence="2" id="KW-1185">Reference proteome</keyword>
<proteinExistence type="predicted"/>
<protein>
    <submittedName>
        <fullName evidence="1">Uncharacterized protein</fullName>
    </submittedName>
</protein>
<reference evidence="1 2" key="1">
    <citation type="submission" date="2023-03" db="EMBL/GenBank/DDBJ databases">
        <title>WGS of Gossypium arboreum.</title>
        <authorList>
            <person name="Yu D."/>
        </authorList>
    </citation>
    <scope>NUCLEOTIDE SEQUENCE [LARGE SCALE GENOMIC DNA]</scope>
    <source>
        <tissue evidence="1">Leaf</tissue>
    </source>
</reference>
<dbReference type="EMBL" id="JARKNE010000007">
    <property type="protein sequence ID" value="KAK5818367.1"/>
    <property type="molecule type" value="Genomic_DNA"/>
</dbReference>
<evidence type="ECO:0000313" key="2">
    <source>
        <dbReference type="Proteomes" id="UP001358586"/>
    </source>
</evidence>
<dbReference type="Proteomes" id="UP001358586">
    <property type="component" value="Chromosome 7"/>
</dbReference>
<organism evidence="1 2">
    <name type="scientific">Gossypium arboreum</name>
    <name type="common">Tree cotton</name>
    <name type="synonym">Gossypium nanking</name>
    <dbReference type="NCBI Taxonomy" id="29729"/>
    <lineage>
        <taxon>Eukaryota</taxon>
        <taxon>Viridiplantae</taxon>
        <taxon>Streptophyta</taxon>
        <taxon>Embryophyta</taxon>
        <taxon>Tracheophyta</taxon>
        <taxon>Spermatophyta</taxon>
        <taxon>Magnoliopsida</taxon>
        <taxon>eudicotyledons</taxon>
        <taxon>Gunneridae</taxon>
        <taxon>Pentapetalae</taxon>
        <taxon>rosids</taxon>
        <taxon>malvids</taxon>
        <taxon>Malvales</taxon>
        <taxon>Malvaceae</taxon>
        <taxon>Malvoideae</taxon>
        <taxon>Gossypium</taxon>
    </lineage>
</organism>